<keyword evidence="1" id="KW-0677">Repeat</keyword>
<dbReference type="Pfam" id="PF20431">
    <property type="entry name" value="E_motif"/>
    <property type="match status" value="1"/>
</dbReference>
<gene>
    <name evidence="4" type="ORF">POTOM_023526</name>
</gene>
<dbReference type="InterPro" id="IPR046960">
    <property type="entry name" value="PPR_At4g14850-like_plant"/>
</dbReference>
<dbReference type="Proteomes" id="UP000886885">
    <property type="component" value="Chromosome 6A"/>
</dbReference>
<dbReference type="FunFam" id="1.25.40.10:FF:001814">
    <property type="entry name" value="Pentatricopeptide repeat-containing protein At1g77170, mitochondrial"/>
    <property type="match status" value="1"/>
</dbReference>
<reference evidence="4" key="1">
    <citation type="journal article" date="2020" name="bioRxiv">
        <title>Hybrid origin of Populus tomentosa Carr. identified through genome sequencing and phylogenomic analysis.</title>
        <authorList>
            <person name="An X."/>
            <person name="Gao K."/>
            <person name="Chen Z."/>
            <person name="Li J."/>
            <person name="Yang X."/>
            <person name="Yang X."/>
            <person name="Zhou J."/>
            <person name="Guo T."/>
            <person name="Zhao T."/>
            <person name="Huang S."/>
            <person name="Miao D."/>
            <person name="Khan W.U."/>
            <person name="Rao P."/>
            <person name="Ye M."/>
            <person name="Lei B."/>
            <person name="Liao W."/>
            <person name="Wang J."/>
            <person name="Ji L."/>
            <person name="Li Y."/>
            <person name="Guo B."/>
            <person name="Mustafa N.S."/>
            <person name="Li S."/>
            <person name="Yun Q."/>
            <person name="Keller S.R."/>
            <person name="Mao J."/>
            <person name="Zhang R."/>
            <person name="Strauss S.H."/>
        </authorList>
    </citation>
    <scope>NUCLEOTIDE SEQUENCE</scope>
    <source>
        <strain evidence="4">GM15</strain>
        <tissue evidence="4">Leaf</tissue>
    </source>
</reference>
<dbReference type="PANTHER" id="PTHR47926">
    <property type="entry name" value="PENTATRICOPEPTIDE REPEAT-CONTAINING PROTEIN"/>
    <property type="match status" value="1"/>
</dbReference>
<dbReference type="GO" id="GO:0003723">
    <property type="term" value="F:RNA binding"/>
    <property type="evidence" value="ECO:0007669"/>
    <property type="project" value="InterPro"/>
</dbReference>
<dbReference type="FunFam" id="1.25.40.10:FF:000090">
    <property type="entry name" value="Pentatricopeptide repeat-containing protein, chloroplastic"/>
    <property type="match status" value="1"/>
</dbReference>
<feature type="repeat" description="PPR" evidence="2">
    <location>
        <begin position="260"/>
        <end position="290"/>
    </location>
</feature>
<feature type="repeat" description="PPR" evidence="2">
    <location>
        <begin position="188"/>
        <end position="222"/>
    </location>
</feature>
<dbReference type="PROSITE" id="PS51375">
    <property type="entry name" value="PPR"/>
    <property type="match status" value="4"/>
</dbReference>
<dbReference type="AlphaFoldDB" id="A0A8X8CZH6"/>
<feature type="region of interest" description="Disordered" evidence="3">
    <location>
        <begin position="33"/>
        <end position="54"/>
    </location>
</feature>
<name>A0A8X8CZH6_POPTO</name>
<dbReference type="OrthoDB" id="622408at2759"/>
<dbReference type="InterPro" id="IPR046848">
    <property type="entry name" value="E_motif"/>
</dbReference>
<evidence type="ECO:0000256" key="2">
    <source>
        <dbReference type="PROSITE-ProRule" id="PRU00708"/>
    </source>
</evidence>
<evidence type="ECO:0000256" key="1">
    <source>
        <dbReference type="ARBA" id="ARBA00022737"/>
    </source>
</evidence>
<evidence type="ECO:0000313" key="5">
    <source>
        <dbReference type="Proteomes" id="UP000886885"/>
    </source>
</evidence>
<dbReference type="InterPro" id="IPR002885">
    <property type="entry name" value="PPR_rpt"/>
</dbReference>
<evidence type="ECO:0000256" key="3">
    <source>
        <dbReference type="SAM" id="MobiDB-lite"/>
    </source>
</evidence>
<keyword evidence="5" id="KW-1185">Reference proteome</keyword>
<dbReference type="NCBIfam" id="TIGR00756">
    <property type="entry name" value="PPR"/>
    <property type="match status" value="4"/>
</dbReference>
<feature type="repeat" description="PPR" evidence="2">
    <location>
        <begin position="291"/>
        <end position="325"/>
    </location>
</feature>
<dbReference type="GO" id="GO:0009451">
    <property type="term" value="P:RNA modification"/>
    <property type="evidence" value="ECO:0007669"/>
    <property type="project" value="InterPro"/>
</dbReference>
<evidence type="ECO:0000313" key="4">
    <source>
        <dbReference type="EMBL" id="KAG6772130.1"/>
    </source>
</evidence>
<organism evidence="4 5">
    <name type="scientific">Populus tomentosa</name>
    <name type="common">Chinese white poplar</name>
    <dbReference type="NCBI Taxonomy" id="118781"/>
    <lineage>
        <taxon>Eukaryota</taxon>
        <taxon>Viridiplantae</taxon>
        <taxon>Streptophyta</taxon>
        <taxon>Embryophyta</taxon>
        <taxon>Tracheophyta</taxon>
        <taxon>Spermatophyta</taxon>
        <taxon>Magnoliopsida</taxon>
        <taxon>eudicotyledons</taxon>
        <taxon>Gunneridae</taxon>
        <taxon>Pentapetalae</taxon>
        <taxon>rosids</taxon>
        <taxon>fabids</taxon>
        <taxon>Malpighiales</taxon>
        <taxon>Salicaceae</taxon>
        <taxon>Saliceae</taxon>
        <taxon>Populus</taxon>
    </lineage>
</organism>
<sequence>MCMNFFHRRLLGLSKPQAFKHLHYSLAPNPTHFDSQFSTKQPPSSQHSNQDPSKTIATQLSNCSSLQELNQTYAHVIRTHVLDIYTAPFHWNNLIRCYTRLGAPNKALQIYVSMSHAGISPDNYTLPIVLKAACQCFSMELGRQLHSIAIRLGLELNEYCESGFISLYSKSGDFGDAYKVFEENLDRKLGSWNAIIGGLCQVGRAKEVIEMFIEMRSCGFKPDDVTMVSVTSACGILGDLHLALQLHKYVFQAKSFVKPDMLMLNSLIDMYGKCGRMDLAYMVFSRMDQRNVSSWTSMIVGYAMHGRANEAIECFSCMRGAGVRPNHVTFIGVLSACGYGGQVQEGRHYFDMMRNDYGIMPRLQHYGCLVDLLGRAGLLKEAREIVEGMPMKANVVIWGCLLSACEKYSNVQMGEWVAKHLLDLEPWNDGVYVVLSNIYASRGLWLESCVLGHCCNKVSSVAQVSMKASGECFPRKSSHIPTESAAMVAPRLLAHCFDNKGRGRGRSKCDYCDRDGRWKSNLNNAINSSTSSEINIPGLTNFAGNLASCNFASFSNHE</sequence>
<dbReference type="EMBL" id="JAAWWB010000011">
    <property type="protein sequence ID" value="KAG6772130.1"/>
    <property type="molecule type" value="Genomic_DNA"/>
</dbReference>
<protein>
    <recommendedName>
        <fullName evidence="6">Pentatricopeptide repeat-containing protein</fullName>
    </recommendedName>
</protein>
<proteinExistence type="predicted"/>
<feature type="repeat" description="PPR" evidence="2">
    <location>
        <begin position="87"/>
        <end position="121"/>
    </location>
</feature>
<evidence type="ECO:0008006" key="6">
    <source>
        <dbReference type="Google" id="ProtNLM"/>
    </source>
</evidence>
<dbReference type="PANTHER" id="PTHR47926:SF491">
    <property type="entry name" value="(WILD MALAYSIAN BANANA) HYPOTHETICAL PROTEIN"/>
    <property type="match status" value="1"/>
</dbReference>
<dbReference type="Pfam" id="PF01535">
    <property type="entry name" value="PPR"/>
    <property type="match status" value="2"/>
</dbReference>
<comment type="caution">
    <text evidence="4">The sequence shown here is derived from an EMBL/GenBank/DDBJ whole genome shotgun (WGS) entry which is preliminary data.</text>
</comment>
<accession>A0A8X8CZH6</accession>
<dbReference type="Pfam" id="PF13041">
    <property type="entry name" value="PPR_2"/>
    <property type="match status" value="3"/>
</dbReference>